<dbReference type="InterPro" id="IPR018389">
    <property type="entry name" value="DctP_fam"/>
</dbReference>
<keyword evidence="3" id="KW-0479">Metal-binding</keyword>
<feature type="binding site" evidence="3">
    <location>
        <position position="235"/>
    </location>
    <ligand>
        <name>Na(+)</name>
        <dbReference type="ChEBI" id="CHEBI:29101"/>
    </ligand>
</feature>
<dbReference type="GO" id="GO:0046872">
    <property type="term" value="F:metal ion binding"/>
    <property type="evidence" value="ECO:0007669"/>
    <property type="project" value="UniProtKB-KW"/>
</dbReference>
<dbReference type="Pfam" id="PF03480">
    <property type="entry name" value="DctP"/>
    <property type="match status" value="1"/>
</dbReference>
<dbReference type="EMBL" id="CP121694">
    <property type="protein sequence ID" value="WRO22601.1"/>
    <property type="molecule type" value="Genomic_DNA"/>
</dbReference>
<dbReference type="PANTHER" id="PTHR33376">
    <property type="match status" value="1"/>
</dbReference>
<evidence type="ECO:0000313" key="4">
    <source>
        <dbReference type="EMBL" id="WRO22601.1"/>
    </source>
</evidence>
<dbReference type="GO" id="GO:0055085">
    <property type="term" value="P:transmembrane transport"/>
    <property type="evidence" value="ECO:0007669"/>
    <property type="project" value="InterPro"/>
</dbReference>
<name>A0AAU0UNB3_9FIRM</name>
<feature type="binding site" evidence="3">
    <location>
        <position position="260"/>
    </location>
    <ligand>
        <name>substrate</name>
    </ligand>
</feature>
<dbReference type="Gene3D" id="3.40.190.170">
    <property type="entry name" value="Bacterial extracellular solute-binding protein, family 7"/>
    <property type="match status" value="1"/>
</dbReference>
<feature type="binding site" evidence="3">
    <location>
        <position position="234"/>
    </location>
    <ligand>
        <name>substrate</name>
    </ligand>
</feature>
<dbReference type="PROSITE" id="PS51257">
    <property type="entry name" value="PROKAR_LIPOPROTEIN"/>
    <property type="match status" value="1"/>
</dbReference>
<dbReference type="Gene3D" id="3.40.190.10">
    <property type="entry name" value="Periplasmic binding protein-like II"/>
    <property type="match status" value="1"/>
</dbReference>
<feature type="binding site" evidence="2">
    <location>
        <position position="197"/>
    </location>
    <ligand>
        <name>substrate</name>
    </ligand>
</feature>
<keyword evidence="1" id="KW-0732">Signal</keyword>
<dbReference type="InterPro" id="IPR026289">
    <property type="entry name" value="SBP_TakP-like"/>
</dbReference>
<dbReference type="NCBIfam" id="NF037995">
    <property type="entry name" value="TRAP_S1"/>
    <property type="match status" value="1"/>
</dbReference>
<organism evidence="4 5">
    <name type="scientific">Metallumcola ferriviriculae</name>
    <dbReference type="NCBI Taxonomy" id="3039180"/>
    <lineage>
        <taxon>Bacteria</taxon>
        <taxon>Bacillati</taxon>
        <taxon>Bacillota</taxon>
        <taxon>Clostridia</taxon>
        <taxon>Neomoorellales</taxon>
        <taxon>Desulfitibacteraceae</taxon>
        <taxon>Metallumcola</taxon>
    </lineage>
</organism>
<evidence type="ECO:0000256" key="1">
    <source>
        <dbReference type="ARBA" id="ARBA00022729"/>
    </source>
</evidence>
<protein>
    <submittedName>
        <fullName evidence="4">TRAP transporter substrate-binding protein DctP</fullName>
    </submittedName>
</protein>
<dbReference type="InterPro" id="IPR038404">
    <property type="entry name" value="TRAP_DctP_sf"/>
</dbReference>
<sequence>MVNNKKLRFVILAMIVALIGGLVVGCGTTSDTAGDNDGSKAVAAKPDKVYTLKIATTWPESITLHQMPQKFGEIINAASGGRMKVEVYPSGALMGAAEVLDAASSGTIDGYHDYTGYWIGKMPAAPFFANVPMFMDSPDMYLSWIYEGGGLELWQKLYDESGYNVKVFPLGITHPEILAQSNKPMKTFEDWQGLKYRTVGWWGDILREFGVAVTSLPGAEVYPSLERGVIDAAEFSTPYNNKVLGFDEVTKYLSGPGMHQPATLLSMGINKDSWNELPPDLQELVTSTARSVTLWGWMDDLNKSMKALKEMEDEGMETVYADTEVQEELYDITVKYLDDKAKEEGGIFAEIWDSMKTYREEFVDYEEFMMPIRVHK</sequence>
<keyword evidence="5" id="KW-1185">Reference proteome</keyword>
<gene>
    <name evidence="4" type="primary">dctP</name>
    <name evidence="4" type="ORF">MFMK1_002438</name>
</gene>
<dbReference type="RefSeq" id="WP_366922010.1">
    <property type="nucleotide sequence ID" value="NZ_CP121694.1"/>
</dbReference>
<evidence type="ECO:0000313" key="5">
    <source>
        <dbReference type="Proteomes" id="UP001329915"/>
    </source>
</evidence>
<evidence type="ECO:0000256" key="3">
    <source>
        <dbReference type="PIRSR" id="PIRSR039026-2"/>
    </source>
</evidence>
<dbReference type="PIRSF" id="PIRSF039026">
    <property type="entry name" value="SiaP"/>
    <property type="match status" value="1"/>
</dbReference>
<feature type="binding site" evidence="2">
    <location>
        <position position="176"/>
    </location>
    <ligand>
        <name>substrate</name>
    </ligand>
</feature>
<accession>A0AAU0UNB3</accession>
<evidence type="ECO:0000256" key="2">
    <source>
        <dbReference type="PIRSR" id="PIRSR039026-1"/>
    </source>
</evidence>
<dbReference type="KEGG" id="dbc:MFMK1_002438"/>
<dbReference type="GO" id="GO:0031317">
    <property type="term" value="C:tripartite ATP-independent periplasmic transporter complex"/>
    <property type="evidence" value="ECO:0007669"/>
    <property type="project" value="InterPro"/>
</dbReference>
<reference evidence="4 5" key="1">
    <citation type="submission" date="2023-04" db="EMBL/GenBank/DDBJ databases">
        <authorList>
            <person name="Hsu D."/>
        </authorList>
    </citation>
    <scope>NUCLEOTIDE SEQUENCE [LARGE SCALE GENOMIC DNA]</scope>
    <source>
        <strain evidence="4 5">MK1</strain>
    </source>
</reference>
<dbReference type="PANTHER" id="PTHR33376:SF5">
    <property type="entry name" value="EXTRACYTOPLASMIC SOLUTE RECEPTOR PROTEIN"/>
    <property type="match status" value="1"/>
</dbReference>
<dbReference type="AlphaFoldDB" id="A0AAU0UNB3"/>
<dbReference type="Proteomes" id="UP001329915">
    <property type="component" value="Chromosome"/>
</dbReference>
<proteinExistence type="predicted"/>